<dbReference type="AlphaFoldDB" id="A0A9X1THA6"/>
<dbReference type="Proteomes" id="UP001139384">
    <property type="component" value="Unassembled WGS sequence"/>
</dbReference>
<evidence type="ECO:0000256" key="3">
    <source>
        <dbReference type="ARBA" id="ARBA00022827"/>
    </source>
</evidence>
<dbReference type="SUPFAM" id="SSF51905">
    <property type="entry name" value="FAD/NAD(P)-binding domain"/>
    <property type="match status" value="1"/>
</dbReference>
<evidence type="ECO:0000256" key="1">
    <source>
        <dbReference type="ARBA" id="ARBA00001974"/>
    </source>
</evidence>
<proteinExistence type="predicted"/>
<dbReference type="RefSeq" id="WP_234760829.1">
    <property type="nucleotide sequence ID" value="NZ_JAKEIP010000006.1"/>
</dbReference>
<dbReference type="InterPro" id="IPR003953">
    <property type="entry name" value="FAD-dep_OxRdtase_2_FAD-bd"/>
</dbReference>
<dbReference type="SUPFAM" id="SSF56425">
    <property type="entry name" value="Succinate dehydrogenase/fumarate reductase flavoprotein, catalytic domain"/>
    <property type="match status" value="1"/>
</dbReference>
<evidence type="ECO:0000256" key="4">
    <source>
        <dbReference type="ARBA" id="ARBA00023002"/>
    </source>
</evidence>
<evidence type="ECO:0000313" key="6">
    <source>
        <dbReference type="EMBL" id="MCF1592526.1"/>
    </source>
</evidence>
<comment type="caution">
    <text evidence="6">The sequence shown here is derived from an EMBL/GenBank/DDBJ whole genome shotgun (WGS) entry which is preliminary data.</text>
</comment>
<dbReference type="Pfam" id="PF00890">
    <property type="entry name" value="FAD_binding_2"/>
    <property type="match status" value="1"/>
</dbReference>
<dbReference type="InterPro" id="IPR050315">
    <property type="entry name" value="FAD-oxidoreductase_2"/>
</dbReference>
<comment type="cofactor">
    <cofactor evidence="1">
        <name>FAD</name>
        <dbReference type="ChEBI" id="CHEBI:57692"/>
    </cofactor>
</comment>
<dbReference type="Gene3D" id="3.50.50.60">
    <property type="entry name" value="FAD/NAD(P)-binding domain"/>
    <property type="match status" value="2"/>
</dbReference>
<evidence type="ECO:0000259" key="5">
    <source>
        <dbReference type="Pfam" id="PF00890"/>
    </source>
</evidence>
<protein>
    <submittedName>
        <fullName evidence="6">FAD-dependent oxidoreductase</fullName>
    </submittedName>
</protein>
<keyword evidence="3" id="KW-0274">FAD</keyword>
<name>A0A9X1THA6_STRM4</name>
<evidence type="ECO:0000256" key="2">
    <source>
        <dbReference type="ARBA" id="ARBA00022630"/>
    </source>
</evidence>
<accession>A0A9X1THA6</accession>
<dbReference type="GO" id="GO:0033765">
    <property type="term" value="F:steroid dehydrogenase activity, acting on the CH-CH group of donors"/>
    <property type="evidence" value="ECO:0007669"/>
    <property type="project" value="UniProtKB-ARBA"/>
</dbReference>
<keyword evidence="2" id="KW-0285">Flavoprotein</keyword>
<dbReference type="Gene3D" id="3.90.700.10">
    <property type="entry name" value="Succinate dehydrogenase/fumarate reductase flavoprotein, catalytic domain"/>
    <property type="match status" value="1"/>
</dbReference>
<dbReference type="PANTHER" id="PTHR43400">
    <property type="entry name" value="FUMARATE REDUCTASE"/>
    <property type="match status" value="1"/>
</dbReference>
<gene>
    <name evidence="6" type="ORF">L0P92_02940</name>
</gene>
<dbReference type="GO" id="GO:0008202">
    <property type="term" value="P:steroid metabolic process"/>
    <property type="evidence" value="ECO:0007669"/>
    <property type="project" value="UniProtKB-ARBA"/>
</dbReference>
<dbReference type="InterPro" id="IPR036188">
    <property type="entry name" value="FAD/NAD-bd_sf"/>
</dbReference>
<reference evidence="6" key="1">
    <citation type="submission" date="2022-01" db="EMBL/GenBank/DDBJ databases">
        <title>Draft Genome Sequences of Seven Type Strains of the Genus Streptomyces.</title>
        <authorList>
            <person name="Aziz S."/>
            <person name="Coretto E."/>
            <person name="Chronakova A."/>
            <person name="Sproer C."/>
            <person name="Huber K."/>
            <person name="Nouioui I."/>
            <person name="Gross H."/>
        </authorList>
    </citation>
    <scope>NUCLEOTIDE SEQUENCE</scope>
    <source>
        <strain evidence="6">DSM 103493</strain>
    </source>
</reference>
<sequence>MGRTSDVVVVGSGGAALSAALAAALEGASVTVLERSSKIGGTTAVSGGGMWLPGHNLDPQLEDDASRARTYLARLTEGLIDETVLDRFIEEAGSIPSRFAAATPLTFSCEVGRPDYHAEFEGGVESSRTVFPDVYDANRLGCMASVLRRPLWPGGVPPVNATEVAESLTSDDPSSWIRAVQERLEKGIVGRGAALIGGLLEGCLDRGVRVLTEVRVVDLCFEAGRAVGVFGVLHGERVRFDADRGVVLASGGFEWDRALWDALVGEPWEGPSSPPFNEGDALRMSARAGARLARLDKVWGVPERYLGEQYEGERLMRIGYFGSAAGEILVNRTGRRFVNEGLNYHDIHGPMMQFDPTTYERPNHPCFAITDARRLDALRAVDTARIDDIHDDGDLIVVADTLAELAGKLGIDPAGLQAQVSEWNDGVERGVDAAFGRQTMSWDRYMTQTAPVPLAPISQPPFVGYRVRAGVFGTLGGPVIDANAQIVSMDGAPIGGLYGAGNAVSSIFANSYPGGGGTLGPAVTMGFVAGGSAARAASRTTS</sequence>
<keyword evidence="4" id="KW-0560">Oxidoreductase</keyword>
<dbReference type="PANTHER" id="PTHR43400:SF10">
    <property type="entry name" value="3-OXOSTEROID 1-DEHYDROGENASE"/>
    <property type="match status" value="1"/>
</dbReference>
<keyword evidence="7" id="KW-1185">Reference proteome</keyword>
<feature type="domain" description="FAD-dependent oxidoreductase 2 FAD-binding" evidence="5">
    <location>
        <begin position="6"/>
        <end position="519"/>
    </location>
</feature>
<dbReference type="EMBL" id="JAKEIP010000006">
    <property type="protein sequence ID" value="MCF1592526.1"/>
    <property type="molecule type" value="Genomic_DNA"/>
</dbReference>
<organism evidence="6 7">
    <name type="scientific">Streptomyces muensis</name>
    <dbReference type="NCBI Taxonomy" id="1077944"/>
    <lineage>
        <taxon>Bacteria</taxon>
        <taxon>Bacillati</taxon>
        <taxon>Actinomycetota</taxon>
        <taxon>Actinomycetes</taxon>
        <taxon>Kitasatosporales</taxon>
        <taxon>Streptomycetaceae</taxon>
        <taxon>Streptomyces</taxon>
    </lineage>
</organism>
<evidence type="ECO:0000313" key="7">
    <source>
        <dbReference type="Proteomes" id="UP001139384"/>
    </source>
</evidence>
<dbReference type="InterPro" id="IPR027477">
    <property type="entry name" value="Succ_DH/fumarate_Rdtase_cat_sf"/>
</dbReference>